<comment type="caution">
    <text evidence="1">The sequence shown here is derived from an EMBL/GenBank/DDBJ whole genome shotgun (WGS) entry which is preliminary data.</text>
</comment>
<gene>
    <name evidence="1" type="ORF">GRJ2_000713300</name>
</gene>
<accession>A0ABC9WAY9</accession>
<dbReference type="AlphaFoldDB" id="A0ABC9WAY9"/>
<keyword evidence="2" id="KW-1185">Reference proteome</keyword>
<evidence type="ECO:0000313" key="2">
    <source>
        <dbReference type="Proteomes" id="UP001623348"/>
    </source>
</evidence>
<protein>
    <submittedName>
        <fullName evidence="1">Uncharacterized protein</fullName>
    </submittedName>
</protein>
<name>A0ABC9WAY9_GRUJA</name>
<reference evidence="1 2" key="1">
    <citation type="submission" date="2024-06" db="EMBL/GenBank/DDBJ databases">
        <title>The draft genome of Grus japonensis, version 3.</title>
        <authorList>
            <person name="Nabeshima K."/>
            <person name="Suzuki S."/>
            <person name="Onuma M."/>
        </authorList>
    </citation>
    <scope>NUCLEOTIDE SEQUENCE [LARGE SCALE GENOMIC DNA]</scope>
    <source>
        <strain evidence="1 2">451A</strain>
    </source>
</reference>
<dbReference type="EMBL" id="BAAFJT010000002">
    <property type="protein sequence ID" value="GAB0182480.1"/>
    <property type="molecule type" value="Genomic_DNA"/>
</dbReference>
<organism evidence="1 2">
    <name type="scientific">Grus japonensis</name>
    <name type="common">Japanese crane</name>
    <name type="synonym">Red-crowned crane</name>
    <dbReference type="NCBI Taxonomy" id="30415"/>
    <lineage>
        <taxon>Eukaryota</taxon>
        <taxon>Metazoa</taxon>
        <taxon>Chordata</taxon>
        <taxon>Craniata</taxon>
        <taxon>Vertebrata</taxon>
        <taxon>Euteleostomi</taxon>
        <taxon>Archelosauria</taxon>
        <taxon>Archosauria</taxon>
        <taxon>Dinosauria</taxon>
        <taxon>Saurischia</taxon>
        <taxon>Theropoda</taxon>
        <taxon>Coelurosauria</taxon>
        <taxon>Aves</taxon>
        <taxon>Neognathae</taxon>
        <taxon>Neoaves</taxon>
        <taxon>Gruiformes</taxon>
        <taxon>Gruidae</taxon>
        <taxon>Grus</taxon>
    </lineage>
</organism>
<proteinExistence type="predicted"/>
<dbReference type="Proteomes" id="UP001623348">
    <property type="component" value="Unassembled WGS sequence"/>
</dbReference>
<evidence type="ECO:0000313" key="1">
    <source>
        <dbReference type="EMBL" id="GAB0182480.1"/>
    </source>
</evidence>
<sequence>MCGLQKSLHHRDLSVAAAGTQVKEANWLQTEPCLWGSPWRKALREGEGSRENIFIGCACLRSAEQRSPCQLVPSFLF</sequence>